<evidence type="ECO:0000313" key="3">
    <source>
        <dbReference type="Proteomes" id="UP000265801"/>
    </source>
</evidence>
<dbReference type="RefSeq" id="WP_119546382.1">
    <property type="nucleotide sequence ID" value="NZ_QXIR01000008.1"/>
</dbReference>
<evidence type="ECO:0000313" key="2">
    <source>
        <dbReference type="EMBL" id="RIW35337.1"/>
    </source>
</evidence>
<dbReference type="OrthoDB" id="9797498at2"/>
<keyword evidence="3" id="KW-1185">Reference proteome</keyword>
<comment type="caution">
    <text evidence="2">The sequence shown here is derived from an EMBL/GenBank/DDBJ whole genome shotgun (WGS) entry which is preliminary data.</text>
</comment>
<accession>A0A3A1R0V4</accession>
<dbReference type="Gene3D" id="3.10.450.50">
    <property type="match status" value="1"/>
</dbReference>
<dbReference type="PIRSF" id="PIRSF030561">
    <property type="entry name" value="UCP030561"/>
    <property type="match status" value="1"/>
</dbReference>
<protein>
    <submittedName>
        <fullName evidence="2">Steroid delta-isomerase</fullName>
    </submittedName>
</protein>
<keyword evidence="2" id="KW-0413">Isomerase</keyword>
<proteinExistence type="predicted"/>
<organism evidence="2 3">
    <name type="scientific">Bacillus salacetis</name>
    <dbReference type="NCBI Taxonomy" id="2315464"/>
    <lineage>
        <taxon>Bacteria</taxon>
        <taxon>Bacillati</taxon>
        <taxon>Bacillota</taxon>
        <taxon>Bacilli</taxon>
        <taxon>Bacillales</taxon>
        <taxon>Bacillaceae</taxon>
        <taxon>Bacillus</taxon>
    </lineage>
</organism>
<dbReference type="EMBL" id="QXIR01000008">
    <property type="protein sequence ID" value="RIW35337.1"/>
    <property type="molecule type" value="Genomic_DNA"/>
</dbReference>
<sequence>MKNKAEELAQKQLEAYNAQDIEGFLDCYREDVTVMEFPSNKVIYRGIGELRERYSWMFGENPGNHAELLNRITKGNVAIDHEYVTGRSNGAEAYAVAMYEVDGEKISKVWFVV</sequence>
<dbReference type="AlphaFoldDB" id="A0A3A1R0V4"/>
<dbReference type="InterPro" id="IPR037401">
    <property type="entry name" value="SnoaL-like"/>
</dbReference>
<evidence type="ECO:0000259" key="1">
    <source>
        <dbReference type="Pfam" id="PF12680"/>
    </source>
</evidence>
<feature type="domain" description="SnoaL-like" evidence="1">
    <location>
        <begin position="10"/>
        <end position="107"/>
    </location>
</feature>
<dbReference type="InterPro" id="IPR032710">
    <property type="entry name" value="NTF2-like_dom_sf"/>
</dbReference>
<dbReference type="GO" id="GO:0016853">
    <property type="term" value="F:isomerase activity"/>
    <property type="evidence" value="ECO:0007669"/>
    <property type="project" value="UniProtKB-KW"/>
</dbReference>
<dbReference type="SUPFAM" id="SSF54427">
    <property type="entry name" value="NTF2-like"/>
    <property type="match status" value="1"/>
</dbReference>
<dbReference type="Pfam" id="PF12680">
    <property type="entry name" value="SnoaL_2"/>
    <property type="match status" value="1"/>
</dbReference>
<dbReference type="InterPro" id="IPR008317">
    <property type="entry name" value="UCP030561"/>
</dbReference>
<reference evidence="2 3" key="1">
    <citation type="submission" date="2018-09" db="EMBL/GenBank/DDBJ databases">
        <title>Bacillus saliacetes sp. nov., isolated from Thai shrimp paste (Ka-pi).</title>
        <authorList>
            <person name="Daroonpunt R."/>
            <person name="Tanasupawat S."/>
            <person name="Yiamsombut S."/>
        </authorList>
    </citation>
    <scope>NUCLEOTIDE SEQUENCE [LARGE SCALE GENOMIC DNA]</scope>
    <source>
        <strain evidence="2 3">SKP7-4</strain>
    </source>
</reference>
<name>A0A3A1R0V4_9BACI</name>
<dbReference type="Proteomes" id="UP000265801">
    <property type="component" value="Unassembled WGS sequence"/>
</dbReference>
<gene>
    <name evidence="2" type="ORF">D3H55_08045</name>
</gene>